<proteinExistence type="predicted"/>
<sequence length="67" mass="7723">MGSYSCCRCQHLPVFDAHYLLHVCSCIFHLQDGSSKPMSSSQKRTEPPCDSEYIVLSQVFHELILRY</sequence>
<dbReference type="EMBL" id="GBRH01163992">
    <property type="protein sequence ID" value="JAE33904.1"/>
    <property type="molecule type" value="Transcribed_RNA"/>
</dbReference>
<evidence type="ECO:0000313" key="1">
    <source>
        <dbReference type="EMBL" id="JAE33904.1"/>
    </source>
</evidence>
<organism evidence="1">
    <name type="scientific">Arundo donax</name>
    <name type="common">Giant reed</name>
    <name type="synonym">Donax arundinaceus</name>
    <dbReference type="NCBI Taxonomy" id="35708"/>
    <lineage>
        <taxon>Eukaryota</taxon>
        <taxon>Viridiplantae</taxon>
        <taxon>Streptophyta</taxon>
        <taxon>Embryophyta</taxon>
        <taxon>Tracheophyta</taxon>
        <taxon>Spermatophyta</taxon>
        <taxon>Magnoliopsida</taxon>
        <taxon>Liliopsida</taxon>
        <taxon>Poales</taxon>
        <taxon>Poaceae</taxon>
        <taxon>PACMAD clade</taxon>
        <taxon>Arundinoideae</taxon>
        <taxon>Arundineae</taxon>
        <taxon>Arundo</taxon>
    </lineage>
</organism>
<accession>A0A0A9HDK9</accession>
<dbReference type="AlphaFoldDB" id="A0A0A9HDK9"/>
<name>A0A0A9HDK9_ARUDO</name>
<reference evidence="1" key="2">
    <citation type="journal article" date="2015" name="Data Brief">
        <title>Shoot transcriptome of the giant reed, Arundo donax.</title>
        <authorList>
            <person name="Barrero R.A."/>
            <person name="Guerrero F.D."/>
            <person name="Moolhuijzen P."/>
            <person name="Goolsby J.A."/>
            <person name="Tidwell J."/>
            <person name="Bellgard S.E."/>
            <person name="Bellgard M.I."/>
        </authorList>
    </citation>
    <scope>NUCLEOTIDE SEQUENCE</scope>
    <source>
        <tissue evidence="1">Shoot tissue taken approximately 20 cm above the soil surface</tissue>
    </source>
</reference>
<protein>
    <submittedName>
        <fullName evidence="1">Uncharacterized protein</fullName>
    </submittedName>
</protein>
<reference evidence="1" key="1">
    <citation type="submission" date="2014-09" db="EMBL/GenBank/DDBJ databases">
        <authorList>
            <person name="Magalhaes I.L.F."/>
            <person name="Oliveira U."/>
            <person name="Santos F.R."/>
            <person name="Vidigal T.H.D.A."/>
            <person name="Brescovit A.D."/>
            <person name="Santos A.J."/>
        </authorList>
    </citation>
    <scope>NUCLEOTIDE SEQUENCE</scope>
    <source>
        <tissue evidence="1">Shoot tissue taken approximately 20 cm above the soil surface</tissue>
    </source>
</reference>